<evidence type="ECO:0000256" key="1">
    <source>
        <dbReference type="ARBA" id="ARBA00004173"/>
    </source>
</evidence>
<accession>A0A1J7JM42</accession>
<evidence type="ECO:0000256" key="6">
    <source>
        <dbReference type="ARBA" id="ARBA00023274"/>
    </source>
</evidence>
<keyword evidence="3" id="KW-0809">Transit peptide</keyword>
<dbReference type="InterPro" id="IPR017082">
    <property type="entry name" value="Ribosomal_mS29_fun"/>
</dbReference>
<evidence type="ECO:0000256" key="4">
    <source>
        <dbReference type="ARBA" id="ARBA00022980"/>
    </source>
</evidence>
<name>A0A1J7JM42_9PEZI</name>
<evidence type="ECO:0000256" key="7">
    <source>
        <dbReference type="ARBA" id="ARBA00035140"/>
    </source>
</evidence>
<dbReference type="InterPro" id="IPR019368">
    <property type="entry name" value="Ribosomal_mS29"/>
</dbReference>
<dbReference type="PANTHER" id="PTHR12810">
    <property type="entry name" value="MITOCHONDRIAL 28S RIBOSOMAL PROTEIN S29"/>
    <property type="match status" value="1"/>
</dbReference>
<dbReference type="PANTHER" id="PTHR12810:SF0">
    <property type="entry name" value="SMALL RIBOSOMAL SUBUNIT PROTEIN MS29"/>
    <property type="match status" value="1"/>
</dbReference>
<evidence type="ECO:0000256" key="3">
    <source>
        <dbReference type="ARBA" id="ARBA00022946"/>
    </source>
</evidence>
<evidence type="ECO:0000313" key="9">
    <source>
        <dbReference type="EMBL" id="OIW34473.1"/>
    </source>
</evidence>
<comment type="similarity">
    <text evidence="2">Belongs to the mitochondrion-specific ribosomal protein mS29 family.</text>
</comment>
<dbReference type="Pfam" id="PF10236">
    <property type="entry name" value="DAP3"/>
    <property type="match status" value="1"/>
</dbReference>
<dbReference type="FunCoup" id="A0A1J7JM42">
    <property type="interactions" value="82"/>
</dbReference>
<evidence type="ECO:0000256" key="2">
    <source>
        <dbReference type="ARBA" id="ARBA00009863"/>
    </source>
</evidence>
<reference evidence="9 10" key="1">
    <citation type="submission" date="2016-10" db="EMBL/GenBank/DDBJ databases">
        <title>Draft genome sequence of Coniochaeta ligniaria NRRL30616, a lignocellulolytic fungus for bioabatement of inhibitors in plant biomass hydrolysates.</title>
        <authorList>
            <consortium name="DOE Joint Genome Institute"/>
            <person name="Jimenez D.J."/>
            <person name="Hector R.E."/>
            <person name="Riley R."/>
            <person name="Sun H."/>
            <person name="Grigoriev I.V."/>
            <person name="Van Elsas J.D."/>
            <person name="Nichols N.N."/>
        </authorList>
    </citation>
    <scope>NUCLEOTIDE SEQUENCE [LARGE SCALE GENOMIC DNA]</scope>
    <source>
        <strain evidence="9 10">NRRL 30616</strain>
    </source>
</reference>
<proteinExistence type="inferred from homology"/>
<dbReference type="Proteomes" id="UP000182658">
    <property type="component" value="Unassembled WGS sequence"/>
</dbReference>
<keyword evidence="4 9" id="KW-0689">Ribosomal protein</keyword>
<evidence type="ECO:0000313" key="10">
    <source>
        <dbReference type="Proteomes" id="UP000182658"/>
    </source>
</evidence>
<dbReference type="PIRSF" id="PIRSF036996">
    <property type="entry name" value="RSM23"/>
    <property type="match status" value="1"/>
</dbReference>
<evidence type="ECO:0000256" key="8">
    <source>
        <dbReference type="SAM" id="MobiDB-lite"/>
    </source>
</evidence>
<dbReference type="GO" id="GO:0005763">
    <property type="term" value="C:mitochondrial small ribosomal subunit"/>
    <property type="evidence" value="ECO:0007669"/>
    <property type="project" value="InterPro"/>
</dbReference>
<feature type="compositionally biased region" description="Basic and acidic residues" evidence="8">
    <location>
        <begin position="81"/>
        <end position="95"/>
    </location>
</feature>
<keyword evidence="10" id="KW-1185">Reference proteome</keyword>
<evidence type="ECO:0000256" key="5">
    <source>
        <dbReference type="ARBA" id="ARBA00023128"/>
    </source>
</evidence>
<dbReference type="InParanoid" id="A0A1J7JM42"/>
<keyword evidence="5" id="KW-0496">Mitochondrion</keyword>
<dbReference type="GO" id="GO:0032543">
    <property type="term" value="P:mitochondrial translation"/>
    <property type="evidence" value="ECO:0007669"/>
    <property type="project" value="InterPro"/>
</dbReference>
<dbReference type="AlphaFoldDB" id="A0A1J7JM42"/>
<keyword evidence="6" id="KW-0687">Ribonucleoprotein</keyword>
<dbReference type="EMBL" id="KV875093">
    <property type="protein sequence ID" value="OIW34473.1"/>
    <property type="molecule type" value="Genomic_DNA"/>
</dbReference>
<dbReference type="STRING" id="1408157.A0A1J7JM42"/>
<dbReference type="GO" id="GO:0003735">
    <property type="term" value="F:structural constituent of ribosome"/>
    <property type="evidence" value="ECO:0007669"/>
    <property type="project" value="TreeGrafter"/>
</dbReference>
<protein>
    <recommendedName>
        <fullName evidence="7">Small ribosomal subunit protein mS29</fullName>
    </recommendedName>
</protein>
<comment type="subcellular location">
    <subcellularLocation>
        <location evidence="1">Mitochondrion</location>
    </subcellularLocation>
</comment>
<gene>
    <name evidence="9" type="ORF">CONLIGDRAFT_626488</name>
</gene>
<organism evidence="9 10">
    <name type="scientific">Coniochaeta ligniaria NRRL 30616</name>
    <dbReference type="NCBI Taxonomy" id="1408157"/>
    <lineage>
        <taxon>Eukaryota</taxon>
        <taxon>Fungi</taxon>
        <taxon>Dikarya</taxon>
        <taxon>Ascomycota</taxon>
        <taxon>Pezizomycotina</taxon>
        <taxon>Sordariomycetes</taxon>
        <taxon>Sordariomycetidae</taxon>
        <taxon>Coniochaetales</taxon>
        <taxon>Coniochaetaceae</taxon>
        <taxon>Coniochaeta</taxon>
    </lineage>
</organism>
<feature type="region of interest" description="Disordered" evidence="8">
    <location>
        <begin position="74"/>
        <end position="98"/>
    </location>
</feature>
<sequence>MSVPHSLRCLLRPSATTSIPQRIAPITAFTAPFSSSSILAKNPTPPSSKAKVPLGSRAKVLPGGHIRAGKKMQLGKFKKNRQIDKSRPPAPGERKAYRKRVTLSNNNALPVEGLEEMNAQTMVDPAKVGRMLALPNELVDQLRAVEAFKSTQTWNMFRQPSMLQRKEARELAEKMQTAAGKGDTLKLVISGDRLVGKSMLLLQAISYAYLNNWIVLHIPEGQEMTNGSTEYAPIPNTQPAQYSQQAYALRMLQSLRKANQKLLLDLKTVFPHPDLVQHFPVGTSLLQVANAAKEPDTTWPIFNAILQELTAEGAGRPPILFSLDGLSFIMKMSEYRSPAFEVIHAHDLAIVRRFVDYLSGKTKLPNGGAVIAATSRGNSPRNPSMELMIAKQEANQGLIDQPPAKEPYNRKYDDRVEAALSNMEVLKLQSVSRSEARSLMEYWAASGLLRTAVDEQAVSDKWILGGNGNVGEMERATLLTMRY</sequence>
<dbReference type="OrthoDB" id="274828at2759"/>